<dbReference type="OrthoDB" id="1739143at2759"/>
<evidence type="ECO:0000256" key="2">
    <source>
        <dbReference type="ARBA" id="ARBA00022801"/>
    </source>
</evidence>
<evidence type="ECO:0000313" key="4">
    <source>
        <dbReference type="EMBL" id="EMR66429.1"/>
    </source>
</evidence>
<dbReference type="OMA" id="LYTVKDC"/>
<gene>
    <name evidence="4" type="ORF">UCREL1_6585</name>
</gene>
<name>M7SJA9_EUTLA</name>
<dbReference type="EMBL" id="KB706650">
    <property type="protein sequence ID" value="EMR66429.1"/>
    <property type="molecule type" value="Genomic_DNA"/>
</dbReference>
<dbReference type="Proteomes" id="UP000012174">
    <property type="component" value="Unassembled WGS sequence"/>
</dbReference>
<protein>
    <submittedName>
        <fullName evidence="4">Putative isochorismatase hydrolase protein</fullName>
    </submittedName>
</protein>
<organism evidence="4 5">
    <name type="scientific">Eutypa lata (strain UCR-EL1)</name>
    <name type="common">Grapevine dieback disease fungus</name>
    <name type="synonym">Eutypa armeniacae</name>
    <dbReference type="NCBI Taxonomy" id="1287681"/>
    <lineage>
        <taxon>Eukaryota</taxon>
        <taxon>Fungi</taxon>
        <taxon>Dikarya</taxon>
        <taxon>Ascomycota</taxon>
        <taxon>Pezizomycotina</taxon>
        <taxon>Sordariomycetes</taxon>
        <taxon>Xylariomycetidae</taxon>
        <taxon>Xylariales</taxon>
        <taxon>Diatrypaceae</taxon>
        <taxon>Eutypa</taxon>
    </lineage>
</organism>
<dbReference type="SUPFAM" id="SSF52499">
    <property type="entry name" value="Isochorismatase-like hydrolases"/>
    <property type="match status" value="1"/>
</dbReference>
<feature type="domain" description="Isochorismatase-like" evidence="3">
    <location>
        <begin position="4"/>
        <end position="181"/>
    </location>
</feature>
<dbReference type="InterPro" id="IPR000868">
    <property type="entry name" value="Isochorismatase-like_dom"/>
</dbReference>
<accession>M7SJA9</accession>
<dbReference type="HOGENOM" id="CLU_068979_8_2_1"/>
<comment type="similarity">
    <text evidence="1">Belongs to the isochorismatase family.</text>
</comment>
<proteinExistence type="inferred from homology"/>
<dbReference type="GO" id="GO:0008908">
    <property type="term" value="F:isochorismatase activity"/>
    <property type="evidence" value="ECO:0007669"/>
    <property type="project" value="InterPro"/>
</dbReference>
<sequence>MSKTALIVLDLQNGIVDGHFKDTKAEYLSLVSTATKRAREAGIHIIHVKTCFRPGHPEISKNNYMLAPVASFGVFVEGNPMTDIAPEVAPVEGDIVMIKRRVSAFSGSDLDTVLRGLGVDSLVLAGVATSGAVLSTMRQAADLDFNLLVVSDLCRDQDDEVHRVLLEKVFPRQGRVLSTEEWSKELSKGGE</sequence>
<evidence type="ECO:0000256" key="1">
    <source>
        <dbReference type="ARBA" id="ARBA00006336"/>
    </source>
</evidence>
<keyword evidence="5" id="KW-1185">Reference proteome</keyword>
<dbReference type="eggNOG" id="ENOG502S3VK">
    <property type="taxonomic scope" value="Eukaryota"/>
</dbReference>
<dbReference type="AlphaFoldDB" id="M7SJA9"/>
<dbReference type="InterPro" id="IPR016291">
    <property type="entry name" value="Isochorismatase"/>
</dbReference>
<keyword evidence="2 4" id="KW-0378">Hydrolase</keyword>
<dbReference type="PANTHER" id="PTHR43540:SF1">
    <property type="entry name" value="ISOCHORISMATASE HYDROLASE"/>
    <property type="match status" value="1"/>
</dbReference>
<dbReference type="InterPro" id="IPR050272">
    <property type="entry name" value="Isochorismatase-like_hydrls"/>
</dbReference>
<dbReference type="Pfam" id="PF00857">
    <property type="entry name" value="Isochorismatase"/>
    <property type="match status" value="1"/>
</dbReference>
<dbReference type="Gene3D" id="3.40.50.850">
    <property type="entry name" value="Isochorismatase-like"/>
    <property type="match status" value="1"/>
</dbReference>
<dbReference type="CDD" id="cd00431">
    <property type="entry name" value="cysteine_hydrolases"/>
    <property type="match status" value="1"/>
</dbReference>
<evidence type="ECO:0000259" key="3">
    <source>
        <dbReference type="Pfam" id="PF00857"/>
    </source>
</evidence>
<reference evidence="5" key="1">
    <citation type="journal article" date="2013" name="Genome Announc.">
        <title>Draft genome sequence of the grapevine dieback fungus Eutypa lata UCR-EL1.</title>
        <authorList>
            <person name="Blanco-Ulate B."/>
            <person name="Rolshausen P.E."/>
            <person name="Cantu D."/>
        </authorList>
    </citation>
    <scope>NUCLEOTIDE SEQUENCE [LARGE SCALE GENOMIC DNA]</scope>
    <source>
        <strain evidence="5">UCR-EL1</strain>
    </source>
</reference>
<evidence type="ECO:0000313" key="5">
    <source>
        <dbReference type="Proteomes" id="UP000012174"/>
    </source>
</evidence>
<dbReference type="PANTHER" id="PTHR43540">
    <property type="entry name" value="PEROXYUREIDOACRYLATE/UREIDOACRYLATE AMIDOHYDROLASE-RELATED"/>
    <property type="match status" value="1"/>
</dbReference>
<dbReference type="KEGG" id="ela:UCREL1_6585"/>
<dbReference type="PRINTS" id="PR01398">
    <property type="entry name" value="ISCHRISMTASE"/>
</dbReference>
<dbReference type="InterPro" id="IPR036380">
    <property type="entry name" value="Isochorismatase-like_sf"/>
</dbReference>